<comment type="caution">
    <text evidence="1">The sequence shown here is derived from an EMBL/GenBank/DDBJ whole genome shotgun (WGS) entry which is preliminary data.</text>
</comment>
<dbReference type="EMBL" id="APVH01000038">
    <property type="protein sequence ID" value="EPX78804.1"/>
    <property type="molecule type" value="Genomic_DNA"/>
</dbReference>
<keyword evidence="2" id="KW-1185">Reference proteome</keyword>
<dbReference type="Proteomes" id="UP000015347">
    <property type="component" value="Unassembled WGS sequence"/>
</dbReference>
<dbReference type="HOGENOM" id="CLU_2791552_0_0_5"/>
<sequence>MRRCRTRHCLSSFAFGDTCPKRRGHRGTARAAILALREGPWPTRRSDLALPSRAKVAGNVGNIGAEKS</sequence>
<organism evidence="1 2">
    <name type="scientific">Salipiger mucosus DSM 16094</name>
    <dbReference type="NCBI Taxonomy" id="1123237"/>
    <lineage>
        <taxon>Bacteria</taxon>
        <taxon>Pseudomonadati</taxon>
        <taxon>Pseudomonadota</taxon>
        <taxon>Alphaproteobacteria</taxon>
        <taxon>Rhodobacterales</taxon>
        <taxon>Roseobacteraceae</taxon>
        <taxon>Salipiger</taxon>
    </lineage>
</organism>
<protein>
    <submittedName>
        <fullName evidence="1">Uncharacterized protein</fullName>
    </submittedName>
</protein>
<name>S9RXT8_9RHOB</name>
<evidence type="ECO:0000313" key="2">
    <source>
        <dbReference type="Proteomes" id="UP000015347"/>
    </source>
</evidence>
<reference evidence="2" key="1">
    <citation type="journal article" date="2014" name="Stand. Genomic Sci.">
        <title>Genome sequence of the exopolysaccharide-producing Salipiger mucosus type strain (DSM 16094(T)), a moderately halophilic member of the Roseobacter clade.</title>
        <authorList>
            <person name="Riedel T."/>
            <person name="Spring S."/>
            <person name="Fiebig A."/>
            <person name="Petersen J."/>
            <person name="Kyrpides N.C."/>
            <person name="Goker M."/>
            <person name="Klenk H.P."/>
        </authorList>
    </citation>
    <scope>NUCLEOTIDE SEQUENCE [LARGE SCALE GENOMIC DNA]</scope>
    <source>
        <strain evidence="2">DSM 16094</strain>
    </source>
</reference>
<gene>
    <name evidence="1" type="ORF">Salmuc_04386</name>
</gene>
<evidence type="ECO:0000313" key="1">
    <source>
        <dbReference type="EMBL" id="EPX78804.1"/>
    </source>
</evidence>
<proteinExistence type="predicted"/>
<dbReference type="STRING" id="1123237.Salmuc_04386"/>
<accession>S9RXT8</accession>
<dbReference type="AlphaFoldDB" id="S9RXT8"/>